<dbReference type="EMBL" id="BNAT01000001">
    <property type="protein sequence ID" value="GHH81569.1"/>
    <property type="molecule type" value="Genomic_DNA"/>
</dbReference>
<comment type="caution">
    <text evidence="1">The sequence shown here is derived from an EMBL/GenBank/DDBJ whole genome shotgun (WGS) entry which is preliminary data.</text>
</comment>
<accession>A0A919GCQ7</accession>
<dbReference type="AlphaFoldDB" id="A0A919GCQ7"/>
<reference evidence="1" key="2">
    <citation type="submission" date="2020-09" db="EMBL/GenBank/DDBJ databases">
        <authorList>
            <person name="Sun Q."/>
            <person name="Zhou Y."/>
        </authorList>
    </citation>
    <scope>NUCLEOTIDE SEQUENCE</scope>
    <source>
        <strain evidence="1">CGMCC 4.7403</strain>
    </source>
</reference>
<evidence type="ECO:0000313" key="1">
    <source>
        <dbReference type="EMBL" id="GHH81569.1"/>
    </source>
</evidence>
<sequence>MHAHLNQRTHAAPRQLTWLPPSATYEELRRHTSRTSSGLEVLAHRPLHSTPSPACADEYRWVLALAAGHYPLVLTDLAVVRLDATADVALELTDRLIVCCTAAEHSVDAAERLLDGLRDLGWGASRMKPSPW</sequence>
<reference evidence="1" key="1">
    <citation type="journal article" date="2014" name="Int. J. Syst. Evol. Microbiol.">
        <title>Complete genome sequence of Corynebacterium casei LMG S-19264T (=DSM 44701T), isolated from a smear-ripened cheese.</title>
        <authorList>
            <consortium name="US DOE Joint Genome Institute (JGI-PGF)"/>
            <person name="Walter F."/>
            <person name="Albersmeier A."/>
            <person name="Kalinowski J."/>
            <person name="Ruckert C."/>
        </authorList>
    </citation>
    <scope>NUCLEOTIDE SEQUENCE</scope>
    <source>
        <strain evidence="1">CGMCC 4.7403</strain>
    </source>
</reference>
<evidence type="ECO:0000313" key="2">
    <source>
        <dbReference type="Proteomes" id="UP000603227"/>
    </source>
</evidence>
<dbReference type="SUPFAM" id="SSF52540">
    <property type="entry name" value="P-loop containing nucleoside triphosphate hydrolases"/>
    <property type="match status" value="1"/>
</dbReference>
<proteinExistence type="predicted"/>
<name>A0A919GCQ7_9ACTN</name>
<protein>
    <submittedName>
        <fullName evidence="1">Uncharacterized protein</fullName>
    </submittedName>
</protein>
<dbReference type="InterPro" id="IPR027417">
    <property type="entry name" value="P-loop_NTPase"/>
</dbReference>
<gene>
    <name evidence="1" type="ORF">GCM10017771_03810</name>
</gene>
<dbReference type="Gene3D" id="3.40.50.300">
    <property type="entry name" value="P-loop containing nucleotide triphosphate hydrolases"/>
    <property type="match status" value="1"/>
</dbReference>
<dbReference type="Proteomes" id="UP000603227">
    <property type="component" value="Unassembled WGS sequence"/>
</dbReference>
<keyword evidence="2" id="KW-1185">Reference proteome</keyword>
<dbReference type="RefSeq" id="WP_189780573.1">
    <property type="nucleotide sequence ID" value="NZ_BNAT01000001.1"/>
</dbReference>
<organism evidence="1 2">
    <name type="scientific">Streptomyces capitiformicae</name>
    <dbReference type="NCBI Taxonomy" id="2014920"/>
    <lineage>
        <taxon>Bacteria</taxon>
        <taxon>Bacillati</taxon>
        <taxon>Actinomycetota</taxon>
        <taxon>Actinomycetes</taxon>
        <taxon>Kitasatosporales</taxon>
        <taxon>Streptomycetaceae</taxon>
        <taxon>Streptomyces</taxon>
    </lineage>
</organism>